<dbReference type="PANTHER" id="PTHR43046">
    <property type="entry name" value="GDP-MANNOSE MANNOSYL HYDROLASE"/>
    <property type="match status" value="1"/>
</dbReference>
<evidence type="ECO:0000256" key="1">
    <source>
        <dbReference type="ARBA" id="ARBA00001946"/>
    </source>
</evidence>
<evidence type="ECO:0000259" key="3">
    <source>
        <dbReference type="PROSITE" id="PS51462"/>
    </source>
</evidence>
<evidence type="ECO:0000313" key="4">
    <source>
        <dbReference type="EMBL" id="MCU9612904.1"/>
    </source>
</evidence>
<evidence type="ECO:0000256" key="2">
    <source>
        <dbReference type="ARBA" id="ARBA00022801"/>
    </source>
</evidence>
<proteinExistence type="predicted"/>
<dbReference type="AlphaFoldDB" id="A0AAE3IT02"/>
<keyword evidence="5" id="KW-1185">Reference proteome</keyword>
<comment type="cofactor">
    <cofactor evidence="1">
        <name>Mg(2+)</name>
        <dbReference type="ChEBI" id="CHEBI:18420"/>
    </cofactor>
</comment>
<dbReference type="Pfam" id="PF00293">
    <property type="entry name" value="NUDIX"/>
    <property type="match status" value="1"/>
</dbReference>
<dbReference type="PROSITE" id="PS00893">
    <property type="entry name" value="NUDIX_BOX"/>
    <property type="match status" value="1"/>
</dbReference>
<feature type="domain" description="Nudix hydrolase" evidence="3">
    <location>
        <begin position="28"/>
        <end position="155"/>
    </location>
</feature>
<dbReference type="PROSITE" id="PS51462">
    <property type="entry name" value="NUDIX"/>
    <property type="match status" value="1"/>
</dbReference>
<organism evidence="4 5">
    <name type="scientific">Perspicuibacillus lycopersici</name>
    <dbReference type="NCBI Taxonomy" id="1325689"/>
    <lineage>
        <taxon>Bacteria</taxon>
        <taxon>Bacillati</taxon>
        <taxon>Bacillota</taxon>
        <taxon>Bacilli</taxon>
        <taxon>Bacillales</taxon>
        <taxon>Bacillaceae</taxon>
        <taxon>Perspicuibacillus</taxon>
    </lineage>
</organism>
<protein>
    <submittedName>
        <fullName evidence="4">NUDIX domain-containing protein</fullName>
    </submittedName>
</protein>
<dbReference type="InterPro" id="IPR020084">
    <property type="entry name" value="NUDIX_hydrolase_CS"/>
</dbReference>
<dbReference type="SUPFAM" id="SSF55811">
    <property type="entry name" value="Nudix"/>
    <property type="match status" value="1"/>
</dbReference>
<accession>A0AAE3IT02</accession>
<gene>
    <name evidence="4" type="ORF">OEV98_04990</name>
</gene>
<dbReference type="PANTHER" id="PTHR43046:SF14">
    <property type="entry name" value="MUTT_NUDIX FAMILY PROTEIN"/>
    <property type="match status" value="1"/>
</dbReference>
<dbReference type="InterPro" id="IPR015797">
    <property type="entry name" value="NUDIX_hydrolase-like_dom_sf"/>
</dbReference>
<dbReference type="InterPro" id="IPR000086">
    <property type="entry name" value="NUDIX_hydrolase_dom"/>
</dbReference>
<dbReference type="CDD" id="cd04693">
    <property type="entry name" value="NUDIX_Hydrolase"/>
    <property type="match status" value="1"/>
</dbReference>
<dbReference type="GO" id="GO:0016787">
    <property type="term" value="F:hydrolase activity"/>
    <property type="evidence" value="ECO:0007669"/>
    <property type="project" value="UniProtKB-KW"/>
</dbReference>
<name>A0AAE3IT02_9BACI</name>
<keyword evidence="2" id="KW-0378">Hydrolase</keyword>
<reference evidence="4" key="1">
    <citation type="submission" date="2022-10" db="EMBL/GenBank/DDBJ databases">
        <title>Description of Fervidibacillus gen. nov. in the family Fervidibacillaceae fam. nov. with two species, Fervidibacillus albus sp. nov., and Fervidibacillus halotolerans sp. nov., isolated from tidal flat sediments.</title>
        <authorList>
            <person name="Kwon K.K."/>
            <person name="Yang S.-H."/>
        </authorList>
    </citation>
    <scope>NUCLEOTIDE SEQUENCE</scope>
    <source>
        <strain evidence="4">JCM 19140</strain>
    </source>
</reference>
<dbReference type="EMBL" id="JAOUSF010000002">
    <property type="protein sequence ID" value="MCU9612904.1"/>
    <property type="molecule type" value="Genomic_DNA"/>
</dbReference>
<sequence length="162" mass="18806">MEIWDLYDQDRNKIGKTHVRGVPVPEGCYHLVVHVWVQNDRGEILLSKRHPNKPYGNLWECTGGSVLSGETSLEGALRETEEELGLVLQQKNGKILRRELRGNHHLDVWYFRANESIKNLTLQPEEVVDAKWVNRDTYEEMLANNELVPSIDRFFDLVSLIK</sequence>
<comment type="caution">
    <text evidence="4">The sequence shown here is derived from an EMBL/GenBank/DDBJ whole genome shotgun (WGS) entry which is preliminary data.</text>
</comment>
<evidence type="ECO:0000313" key="5">
    <source>
        <dbReference type="Proteomes" id="UP001209318"/>
    </source>
</evidence>
<dbReference type="Gene3D" id="3.90.79.10">
    <property type="entry name" value="Nucleoside Triphosphate Pyrophosphohydrolase"/>
    <property type="match status" value="1"/>
</dbReference>
<dbReference type="Proteomes" id="UP001209318">
    <property type="component" value="Unassembled WGS sequence"/>
</dbReference>
<dbReference type="RefSeq" id="WP_263072115.1">
    <property type="nucleotide sequence ID" value="NZ_JAOUSF010000002.1"/>
</dbReference>